<gene>
    <name evidence="1" type="ORF">E1956_36465</name>
</gene>
<sequence>MPNQTTIVKTNPTRGSIKTVELNAVTFQQLWDNYPYGDPYDNSAYANQCAIRLSVTLHRVGIEMKSFSEKLIKPQSGQKQIGRILLEGKPTATRADEMGEWLKLQPFAGLPMAEDITGHDWESKVKSRTGIIQFSRYWARDGESRENASGGHIDLWNGSRMTISGFWDGLATVGRYMGFQSFRPRAAVLSLLSYSDLRDAKSILFWVIK</sequence>
<keyword evidence="2" id="KW-1185">Reference proteome</keyword>
<name>A0A4V1B0G7_9BURK</name>
<dbReference type="RefSeq" id="WP_134758233.1">
    <property type="nucleotide sequence ID" value="NZ_CP038151.1"/>
</dbReference>
<dbReference type="Gene3D" id="3.90.1720.80">
    <property type="match status" value="1"/>
</dbReference>
<evidence type="ECO:0000313" key="1">
    <source>
        <dbReference type="EMBL" id="QBR02713.1"/>
    </source>
</evidence>
<dbReference type="KEGG" id="ppai:E1956_36465"/>
<accession>A0A4V1B0G7</accession>
<dbReference type="Proteomes" id="UP000295727">
    <property type="component" value="Chromosome 4"/>
</dbReference>
<reference evidence="1 2" key="1">
    <citation type="submission" date="2019-03" db="EMBL/GenBank/DDBJ databases">
        <title>Paraburkholderia sp. 7MH5, isolated from subtropical forest soil.</title>
        <authorList>
            <person name="Gao Z.-H."/>
            <person name="Qiu L.-H."/>
        </authorList>
    </citation>
    <scope>NUCLEOTIDE SEQUENCE [LARGE SCALE GENOMIC DNA]</scope>
    <source>
        <strain evidence="1 2">7MH5</strain>
    </source>
</reference>
<dbReference type="OrthoDB" id="1262040at2"/>
<dbReference type="EMBL" id="CP038151">
    <property type="protein sequence ID" value="QBR02713.1"/>
    <property type="molecule type" value="Genomic_DNA"/>
</dbReference>
<evidence type="ECO:0008006" key="3">
    <source>
        <dbReference type="Google" id="ProtNLM"/>
    </source>
</evidence>
<dbReference type="InterPro" id="IPR025562">
    <property type="entry name" value="Tae4"/>
</dbReference>
<organism evidence="1 2">
    <name type="scientific">Paraburkholderia pallida</name>
    <dbReference type="NCBI Taxonomy" id="2547399"/>
    <lineage>
        <taxon>Bacteria</taxon>
        <taxon>Pseudomonadati</taxon>
        <taxon>Pseudomonadota</taxon>
        <taxon>Betaproteobacteria</taxon>
        <taxon>Burkholderiales</taxon>
        <taxon>Burkholderiaceae</taxon>
        <taxon>Paraburkholderia</taxon>
    </lineage>
</organism>
<dbReference type="Pfam" id="PF14113">
    <property type="entry name" value="Tae4"/>
    <property type="match status" value="1"/>
</dbReference>
<dbReference type="AlphaFoldDB" id="A0A4V1B0G7"/>
<proteinExistence type="predicted"/>
<protein>
    <recommendedName>
        <fullName evidence="3">Type VI secretion system (T6SS), amidase effector protein 4</fullName>
    </recommendedName>
</protein>
<dbReference type="Gene3D" id="4.10.280.80">
    <property type="match status" value="1"/>
</dbReference>
<evidence type="ECO:0000313" key="2">
    <source>
        <dbReference type="Proteomes" id="UP000295727"/>
    </source>
</evidence>